<dbReference type="EMBL" id="JAMXHT010000006">
    <property type="protein sequence ID" value="MCO5399738.1"/>
    <property type="molecule type" value="Genomic_DNA"/>
</dbReference>
<proteinExistence type="predicted"/>
<comment type="caution">
    <text evidence="2">The sequence shown here is derived from an EMBL/GenBank/DDBJ whole genome shotgun (WGS) entry which is preliminary data.</text>
</comment>
<reference evidence="2" key="2">
    <citation type="journal article" date="2023" name="Front. Microbiol.">
        <title>Ralstonia chuxiongensis sp. nov., Ralstonia mojiangensis sp. nov., and Ralstonia soli sp. nov., isolated from tobacco fields, are three novel species in the family Burkholderiaceae.</title>
        <authorList>
            <person name="Lu C.H."/>
            <person name="Zhang Y.Y."/>
            <person name="Jiang N."/>
            <person name="Chen W."/>
            <person name="Shao X."/>
            <person name="Zhao Z.M."/>
            <person name="Lu W.L."/>
            <person name="Hu X."/>
            <person name="Xi Y.X."/>
            <person name="Zou S.Y."/>
            <person name="Wei Q.J."/>
            <person name="Lin Z.L."/>
            <person name="Gong L."/>
            <person name="Gai X.T."/>
            <person name="Zhang L.Q."/>
            <person name="Li J.Y."/>
            <person name="Jin Y."/>
            <person name="Xia Z.Y."/>
        </authorList>
    </citation>
    <scope>NUCLEOTIDE SEQUENCE</scope>
    <source>
        <strain evidence="2">21MJYT02-11</strain>
    </source>
</reference>
<accession>A0ABT1AN77</accession>
<protein>
    <recommendedName>
        <fullName evidence="4">Lipoprotein</fullName>
    </recommendedName>
</protein>
<dbReference type="RefSeq" id="WP_252682310.1">
    <property type="nucleotide sequence ID" value="NZ_JAMXHT010000006.1"/>
</dbReference>
<evidence type="ECO:0008006" key="4">
    <source>
        <dbReference type="Google" id="ProtNLM"/>
    </source>
</evidence>
<organism evidence="2 3">
    <name type="scientific">Ralstonia soli</name>
    <dbReference type="NCBI Taxonomy" id="2953896"/>
    <lineage>
        <taxon>Bacteria</taxon>
        <taxon>Pseudomonadati</taxon>
        <taxon>Pseudomonadota</taxon>
        <taxon>Betaproteobacteria</taxon>
        <taxon>Burkholderiales</taxon>
        <taxon>Burkholderiaceae</taxon>
        <taxon>Ralstonia</taxon>
    </lineage>
</organism>
<feature type="compositionally biased region" description="Low complexity" evidence="1">
    <location>
        <begin position="14"/>
        <end position="28"/>
    </location>
</feature>
<evidence type="ECO:0000256" key="1">
    <source>
        <dbReference type="SAM" id="MobiDB-lite"/>
    </source>
</evidence>
<dbReference type="Proteomes" id="UP001162811">
    <property type="component" value="Unassembled WGS sequence"/>
</dbReference>
<keyword evidence="3" id="KW-1185">Reference proteome</keyword>
<sequence length="545" mass="56073">MTAVLTACGGGGESTTATTSPGTSSPAPAAQMSIAGKAIDGYLVGAKICVDLNNNGVCDAGEPSTITGSDGSYTLALDGSTQGKKLLAVVTPATKDLSRPGYSFPAEFTLSSIISSGPTQHITPLTSLVAAQVDAGRRRTDANNAVVTLLGGSVNLNDDYIANGNGSAATLAASMVDKLSEFAKSGRVDQGTVDAVLNAIAAKGNVSGVTQADVDVQASLPKFAAVADPAGVLTSGLYAYDGIGYNSSTQAASFVRNRWSYANGGLASLQEKWNGSSWIAAAPGEFDQNYGEYVLKSDGTWSAFFSQAAQQTPDTVQKVEGNIITTVNNLTGITTTLEMRQADVSNVSFAQILKGWIDDATLGKLTGAFGAGASAYVVEATHASDEITLASFSACSSNAPLISEDGVSHCNYLGDPARQYTSVDQAIGMVIPAGGVNLHLLSNGLAELLNPDGSVALDSSKITWSKYPTNANVIVISVAASDIANLTFLFGDTVKEGSRIVIALHNGHLKRGDLSPANQSKKALLFAQSIFDQLFAELSKLVSLP</sequence>
<dbReference type="SUPFAM" id="SSF117074">
    <property type="entry name" value="Hypothetical protein PA1324"/>
    <property type="match status" value="1"/>
</dbReference>
<gene>
    <name evidence="2" type="ORF">NG900_16185</name>
</gene>
<name>A0ABT1AN77_9RALS</name>
<reference evidence="2" key="1">
    <citation type="submission" date="2022-06" db="EMBL/GenBank/DDBJ databases">
        <authorList>
            <person name="Lu C.-H."/>
        </authorList>
    </citation>
    <scope>NUCLEOTIDE SEQUENCE</scope>
    <source>
        <strain evidence="2">21MJYT02-11</strain>
    </source>
</reference>
<feature type="region of interest" description="Disordered" evidence="1">
    <location>
        <begin position="1"/>
        <end position="28"/>
    </location>
</feature>
<evidence type="ECO:0000313" key="3">
    <source>
        <dbReference type="Proteomes" id="UP001162811"/>
    </source>
</evidence>
<evidence type="ECO:0000313" key="2">
    <source>
        <dbReference type="EMBL" id="MCO5399738.1"/>
    </source>
</evidence>